<gene>
    <name evidence="1" type="ORF">GWK47_055043</name>
</gene>
<dbReference type="EMBL" id="JACEEZ010018131">
    <property type="protein sequence ID" value="KAG0717158.1"/>
    <property type="molecule type" value="Genomic_DNA"/>
</dbReference>
<evidence type="ECO:0000313" key="1">
    <source>
        <dbReference type="EMBL" id="KAG0717158.1"/>
    </source>
</evidence>
<protein>
    <submittedName>
        <fullName evidence="1">Uncharacterized protein</fullName>
    </submittedName>
</protein>
<proteinExistence type="predicted"/>
<keyword evidence="2" id="KW-1185">Reference proteome</keyword>
<reference evidence="1" key="1">
    <citation type="submission" date="2020-07" db="EMBL/GenBank/DDBJ databases">
        <title>The High-quality genome of the commercially important snow crab, Chionoecetes opilio.</title>
        <authorList>
            <person name="Jeong J.-H."/>
            <person name="Ryu S."/>
        </authorList>
    </citation>
    <scope>NUCLEOTIDE SEQUENCE</scope>
    <source>
        <strain evidence="1">MADBK_172401_WGS</strain>
        <tissue evidence="1">Digestive gland</tissue>
    </source>
</reference>
<dbReference type="Proteomes" id="UP000770661">
    <property type="component" value="Unassembled WGS sequence"/>
</dbReference>
<organism evidence="1 2">
    <name type="scientific">Chionoecetes opilio</name>
    <name type="common">Atlantic snow crab</name>
    <name type="synonym">Cancer opilio</name>
    <dbReference type="NCBI Taxonomy" id="41210"/>
    <lineage>
        <taxon>Eukaryota</taxon>
        <taxon>Metazoa</taxon>
        <taxon>Ecdysozoa</taxon>
        <taxon>Arthropoda</taxon>
        <taxon>Crustacea</taxon>
        <taxon>Multicrustacea</taxon>
        <taxon>Malacostraca</taxon>
        <taxon>Eumalacostraca</taxon>
        <taxon>Eucarida</taxon>
        <taxon>Decapoda</taxon>
        <taxon>Pleocyemata</taxon>
        <taxon>Brachyura</taxon>
        <taxon>Eubrachyura</taxon>
        <taxon>Majoidea</taxon>
        <taxon>Majidae</taxon>
        <taxon>Chionoecetes</taxon>
    </lineage>
</organism>
<name>A0A8J4XXY0_CHIOP</name>
<dbReference type="AlphaFoldDB" id="A0A8J4XXY0"/>
<accession>A0A8J4XXY0</accession>
<comment type="caution">
    <text evidence="1">The sequence shown here is derived from an EMBL/GenBank/DDBJ whole genome shotgun (WGS) entry which is preliminary data.</text>
</comment>
<sequence length="220" mass="23732">MNFHAANLGKSLSSSLQRIQTSWPVSGHVPQIPPTCSRSAGRRTGTSFPGYHHLPPYTGARVYSVGSIPLQAVIRQCFGAGGEDDTLKQVKWQDFTGMLSTNLGALGISPELLRSYRKYLPHVLPSPTQEVKKLGMSVLCETWRGGVKKSLLVRTLPFRCTLQTTGCVWKNLQTQPFVANPNNGGWMTMGGASLLSMVRGHSTSALSATSAVCGSCELPK</sequence>
<evidence type="ECO:0000313" key="2">
    <source>
        <dbReference type="Proteomes" id="UP000770661"/>
    </source>
</evidence>